<evidence type="ECO:0000313" key="2">
    <source>
        <dbReference type="EMBL" id="CAH2293702.1"/>
    </source>
</evidence>
<dbReference type="AlphaFoldDB" id="A0AAD1S8V9"/>
<gene>
    <name evidence="2" type="ORF">PECUL_23A023104</name>
</gene>
<reference evidence="2" key="1">
    <citation type="submission" date="2022-03" db="EMBL/GenBank/DDBJ databases">
        <authorList>
            <person name="Alioto T."/>
            <person name="Alioto T."/>
            <person name="Gomez Garrido J."/>
        </authorList>
    </citation>
    <scope>NUCLEOTIDE SEQUENCE</scope>
</reference>
<protein>
    <submittedName>
        <fullName evidence="2">Uncharacterized protein</fullName>
    </submittedName>
</protein>
<feature type="compositionally biased region" description="Polar residues" evidence="1">
    <location>
        <begin position="178"/>
        <end position="190"/>
    </location>
</feature>
<name>A0AAD1S8V9_PELCU</name>
<dbReference type="Proteomes" id="UP001295444">
    <property type="component" value="Chromosome 05"/>
</dbReference>
<proteinExistence type="predicted"/>
<evidence type="ECO:0000313" key="3">
    <source>
        <dbReference type="Proteomes" id="UP001295444"/>
    </source>
</evidence>
<organism evidence="2 3">
    <name type="scientific">Pelobates cultripes</name>
    <name type="common">Western spadefoot toad</name>
    <dbReference type="NCBI Taxonomy" id="61616"/>
    <lineage>
        <taxon>Eukaryota</taxon>
        <taxon>Metazoa</taxon>
        <taxon>Chordata</taxon>
        <taxon>Craniata</taxon>
        <taxon>Vertebrata</taxon>
        <taxon>Euteleostomi</taxon>
        <taxon>Amphibia</taxon>
        <taxon>Batrachia</taxon>
        <taxon>Anura</taxon>
        <taxon>Pelobatoidea</taxon>
        <taxon>Pelobatidae</taxon>
        <taxon>Pelobates</taxon>
    </lineage>
</organism>
<keyword evidence="3" id="KW-1185">Reference proteome</keyword>
<feature type="compositionally biased region" description="Basic and acidic residues" evidence="1">
    <location>
        <begin position="196"/>
        <end position="205"/>
    </location>
</feature>
<accession>A0AAD1S8V9</accession>
<sequence>MGHRIQKQPEIQHSEQVAVGATADPKIGSFEAPEGYAKLWGLRPTREGSWMCGRHPVSNSSSHTVALEHSSQVPFPPLWTGRGYPHWMDPTPPITDPTAPPMLSVSRASPQLHHSFTTKWPPRGLSWAKTETSIQGAARRTHPWISSLNQRLTELMDAQAWHPETGTGPHDRLLGCSSHHSPMHTQNTPPKISVATRRDRAVGTG</sequence>
<evidence type="ECO:0000256" key="1">
    <source>
        <dbReference type="SAM" id="MobiDB-lite"/>
    </source>
</evidence>
<feature type="region of interest" description="Disordered" evidence="1">
    <location>
        <begin position="162"/>
        <end position="205"/>
    </location>
</feature>
<dbReference type="EMBL" id="OW240916">
    <property type="protein sequence ID" value="CAH2293702.1"/>
    <property type="molecule type" value="Genomic_DNA"/>
</dbReference>